<name>A0ABT2T1N4_9FIRM</name>
<organism evidence="2 3">
    <name type="scientific">Suilimivivens aceti</name>
    <dbReference type="NCBI Taxonomy" id="2981774"/>
    <lineage>
        <taxon>Bacteria</taxon>
        <taxon>Bacillati</taxon>
        <taxon>Bacillota</taxon>
        <taxon>Clostridia</taxon>
        <taxon>Lachnospirales</taxon>
        <taxon>Lachnospiraceae</taxon>
        <taxon>Suilimivivens</taxon>
    </lineage>
</organism>
<sequence length="134" mass="14852">MLKQVAIFAENKKGTFQDITQILQNANINILGSVTNDGPEYGIMRLIVSDTEKALASLKEGGYLCRSNDVIGVELEDKVGNLNQLLLSLEAGNINVDYIYLCFNRDTGKPVLILHTNEIFEVEEYLKGKGFILA</sequence>
<dbReference type="EMBL" id="JAOQKJ010000004">
    <property type="protein sequence ID" value="MCU6744165.1"/>
    <property type="molecule type" value="Genomic_DNA"/>
</dbReference>
<dbReference type="RefSeq" id="WP_118799481.1">
    <property type="nucleotide sequence ID" value="NZ_JAOQKJ010000004.1"/>
</dbReference>
<reference evidence="2 3" key="1">
    <citation type="journal article" date="2021" name="ISME Commun">
        <title>Automated analysis of genomic sequences facilitates high-throughput and comprehensive description of bacteria.</title>
        <authorList>
            <person name="Hitch T.C.A."/>
        </authorList>
    </citation>
    <scope>NUCLEOTIDE SEQUENCE [LARGE SCALE GENOMIC DNA]</scope>
    <source>
        <strain evidence="2 3">Sanger_18</strain>
    </source>
</reference>
<evidence type="ECO:0000313" key="2">
    <source>
        <dbReference type="EMBL" id="MCU6744165.1"/>
    </source>
</evidence>
<dbReference type="PANTHER" id="PTHR40099:SF1">
    <property type="entry name" value="ACETOLACTATE SYNTHASE, SMALL SUBUNIT"/>
    <property type="match status" value="1"/>
</dbReference>
<gene>
    <name evidence="2" type="ORF">OCV77_06600</name>
</gene>
<feature type="domain" description="ACT" evidence="1">
    <location>
        <begin position="4"/>
        <end position="78"/>
    </location>
</feature>
<dbReference type="InterPro" id="IPR045739">
    <property type="entry name" value="ACT_dom_pair"/>
</dbReference>
<proteinExistence type="predicted"/>
<dbReference type="PANTHER" id="PTHR40099">
    <property type="entry name" value="ACETOLACTATE SYNTHASE, SMALL SUBUNIT"/>
    <property type="match status" value="1"/>
</dbReference>
<dbReference type="SUPFAM" id="SSF55021">
    <property type="entry name" value="ACT-like"/>
    <property type="match status" value="2"/>
</dbReference>
<evidence type="ECO:0000313" key="3">
    <source>
        <dbReference type="Proteomes" id="UP001652432"/>
    </source>
</evidence>
<dbReference type="Proteomes" id="UP001652432">
    <property type="component" value="Unassembled WGS sequence"/>
</dbReference>
<evidence type="ECO:0000259" key="1">
    <source>
        <dbReference type="PROSITE" id="PS51671"/>
    </source>
</evidence>
<dbReference type="Pfam" id="PF19571">
    <property type="entry name" value="ACT_8"/>
    <property type="match status" value="1"/>
</dbReference>
<protein>
    <submittedName>
        <fullName evidence="2">Amino acid-binding protein</fullName>
    </submittedName>
</protein>
<keyword evidence="3" id="KW-1185">Reference proteome</keyword>
<dbReference type="InterPro" id="IPR002912">
    <property type="entry name" value="ACT_dom"/>
</dbReference>
<comment type="caution">
    <text evidence="2">The sequence shown here is derived from an EMBL/GenBank/DDBJ whole genome shotgun (WGS) entry which is preliminary data.</text>
</comment>
<dbReference type="PROSITE" id="PS51671">
    <property type="entry name" value="ACT"/>
    <property type="match status" value="1"/>
</dbReference>
<dbReference type="Gene3D" id="3.30.2130.10">
    <property type="entry name" value="VC0802-like"/>
    <property type="match status" value="1"/>
</dbReference>
<accession>A0ABT2T1N4</accession>
<dbReference type="InterPro" id="IPR045865">
    <property type="entry name" value="ACT-like_dom_sf"/>
</dbReference>